<dbReference type="SUPFAM" id="SSF52540">
    <property type="entry name" value="P-loop containing nucleoside triphosphate hydrolases"/>
    <property type="match status" value="2"/>
</dbReference>
<protein>
    <submittedName>
        <fullName evidence="5">ABC-F family ATP-binding cassette domain-containing protein</fullName>
    </submittedName>
</protein>
<dbReference type="Pfam" id="PF12848">
    <property type="entry name" value="ABC_tran_Xtn"/>
    <property type="match status" value="1"/>
</dbReference>
<evidence type="ECO:0000313" key="5">
    <source>
        <dbReference type="EMBL" id="HIR58829.1"/>
    </source>
</evidence>
<feature type="domain" description="ABC transporter" evidence="4">
    <location>
        <begin position="330"/>
        <end position="539"/>
    </location>
</feature>
<dbReference type="NCBIfam" id="NF000355">
    <property type="entry name" value="ribo_prot_ABC_F"/>
    <property type="match status" value="1"/>
</dbReference>
<organism evidence="5 6">
    <name type="scientific">Candidatus Onthousia excrementipullorum</name>
    <dbReference type="NCBI Taxonomy" id="2840884"/>
    <lineage>
        <taxon>Bacteria</taxon>
        <taxon>Bacillati</taxon>
        <taxon>Bacillota</taxon>
        <taxon>Bacilli</taxon>
        <taxon>Candidatus Onthousia</taxon>
    </lineage>
</organism>
<reference evidence="5" key="1">
    <citation type="submission" date="2020-10" db="EMBL/GenBank/DDBJ databases">
        <authorList>
            <person name="Gilroy R."/>
        </authorList>
    </citation>
    <scope>NUCLEOTIDE SEQUENCE</scope>
    <source>
        <strain evidence="5">CHK184-20233</strain>
    </source>
</reference>
<dbReference type="GO" id="GO:0016887">
    <property type="term" value="F:ATP hydrolysis activity"/>
    <property type="evidence" value="ECO:0007669"/>
    <property type="project" value="InterPro"/>
</dbReference>
<keyword evidence="2 5" id="KW-0067">ATP-binding</keyword>
<dbReference type="InterPro" id="IPR027417">
    <property type="entry name" value="P-loop_NTPase"/>
</dbReference>
<dbReference type="InterPro" id="IPR051309">
    <property type="entry name" value="ABCF_ATPase"/>
</dbReference>
<dbReference type="PANTHER" id="PTHR42855:SF2">
    <property type="entry name" value="DRUG RESISTANCE ABC TRANSPORTER,ATP-BINDING PROTEIN"/>
    <property type="match status" value="1"/>
</dbReference>
<evidence type="ECO:0000256" key="1">
    <source>
        <dbReference type="ARBA" id="ARBA00022741"/>
    </source>
</evidence>
<evidence type="ECO:0000313" key="6">
    <source>
        <dbReference type="Proteomes" id="UP000824232"/>
    </source>
</evidence>
<feature type="coiled-coil region" evidence="3">
    <location>
        <begin position="90"/>
        <end position="132"/>
    </location>
</feature>
<dbReference type="FunFam" id="3.40.50.300:FF:000011">
    <property type="entry name" value="Putative ABC transporter ATP-binding component"/>
    <property type="match status" value="1"/>
</dbReference>
<keyword evidence="3" id="KW-0175">Coiled coil</keyword>
<dbReference type="InterPro" id="IPR003593">
    <property type="entry name" value="AAA+_ATPase"/>
</dbReference>
<sequence length="540" mass="62205">MKGQNMYLAFGSEVIYDDASFLIEDNDKVGVVGVNGAGKTTLFKIILKEESLDAGKITLNNKRIGYLPQEINFTDKEKNVLDYLYSGRPIEKLEQELNKVYEKLSNASELEQNKLLRQAEKIQSELDSLNQYTAEDELLSLIENMKIDSELLEMKVGDLSGGQKSKIAFARLLFSNSDILLLDEPTNHLDAKTKDFVINYLKNYHGMVLVISHDIDFLNEVVTKTMFINKVTHKIKVYKGNYKEFKRLYANEMIEKELRIKEQEREIKKLEEVVKRAEGASRTNHNLKRLGQSRKKMLEKKLDELEVREEKYKTVTMKVEPKEVSGKIPLEVKHLTFHYPSKSDLYHNLSFQMARGEKFLIVGENGVGKSTLLKLIVGKLKPIKGEIDYGYHASISYYAQELEILDEDKTILENVDNPNYSDNELRNFLGNFLFSNNDVFKKVKVLSPGEKARVALCKILIQRTNIIILDEPTNHFDPETQAIIGENFKNYTGTLIIVSHNPSFVEQIGVTRMLVLPEGKIVEYKKELLHYYYYLNTELV</sequence>
<dbReference type="Proteomes" id="UP000824232">
    <property type="component" value="Unassembled WGS sequence"/>
</dbReference>
<dbReference type="Gene3D" id="3.40.50.300">
    <property type="entry name" value="P-loop containing nucleotide triphosphate hydrolases"/>
    <property type="match status" value="2"/>
</dbReference>
<dbReference type="InterPro" id="IPR003439">
    <property type="entry name" value="ABC_transporter-like_ATP-bd"/>
</dbReference>
<dbReference type="CDD" id="cd03221">
    <property type="entry name" value="ABCF_EF-3"/>
    <property type="match status" value="1"/>
</dbReference>
<proteinExistence type="predicted"/>
<dbReference type="PANTHER" id="PTHR42855">
    <property type="entry name" value="ABC TRANSPORTER ATP-BINDING SUBUNIT"/>
    <property type="match status" value="1"/>
</dbReference>
<reference evidence="5" key="2">
    <citation type="journal article" date="2021" name="PeerJ">
        <title>Extensive microbial diversity within the chicken gut microbiome revealed by metagenomics and culture.</title>
        <authorList>
            <person name="Gilroy R."/>
            <person name="Ravi A."/>
            <person name="Getino M."/>
            <person name="Pursley I."/>
            <person name="Horton D.L."/>
            <person name="Alikhan N.F."/>
            <person name="Baker D."/>
            <person name="Gharbi K."/>
            <person name="Hall N."/>
            <person name="Watson M."/>
            <person name="Adriaenssens E.M."/>
            <person name="Foster-Nyarko E."/>
            <person name="Jarju S."/>
            <person name="Secka A."/>
            <person name="Antonio M."/>
            <person name="Oren A."/>
            <person name="Chaudhuri R.R."/>
            <person name="La Ragione R."/>
            <person name="Hildebrand F."/>
            <person name="Pallen M.J."/>
        </authorList>
    </citation>
    <scope>NUCLEOTIDE SEQUENCE</scope>
    <source>
        <strain evidence="5">CHK184-20233</strain>
    </source>
</reference>
<dbReference type="SMART" id="SM00382">
    <property type="entry name" value="AAA"/>
    <property type="match status" value="2"/>
</dbReference>
<dbReference type="InterPro" id="IPR017871">
    <property type="entry name" value="ABC_transporter-like_CS"/>
</dbReference>
<feature type="coiled-coil region" evidence="3">
    <location>
        <begin position="246"/>
        <end position="315"/>
    </location>
</feature>
<dbReference type="InterPro" id="IPR032781">
    <property type="entry name" value="ABC_tran_Xtn"/>
</dbReference>
<comment type="caution">
    <text evidence="5">The sequence shown here is derived from an EMBL/GenBank/DDBJ whole genome shotgun (WGS) entry which is preliminary data.</text>
</comment>
<dbReference type="PROSITE" id="PS00211">
    <property type="entry name" value="ABC_TRANSPORTER_1"/>
    <property type="match status" value="2"/>
</dbReference>
<accession>A0A9D1DTI3</accession>
<dbReference type="GO" id="GO:0005524">
    <property type="term" value="F:ATP binding"/>
    <property type="evidence" value="ECO:0007669"/>
    <property type="project" value="UniProtKB-KW"/>
</dbReference>
<dbReference type="AlphaFoldDB" id="A0A9D1DTI3"/>
<dbReference type="PROSITE" id="PS50893">
    <property type="entry name" value="ABC_TRANSPORTER_2"/>
    <property type="match status" value="2"/>
</dbReference>
<evidence type="ECO:0000256" key="2">
    <source>
        <dbReference type="ARBA" id="ARBA00022840"/>
    </source>
</evidence>
<dbReference type="EMBL" id="DVHC01000024">
    <property type="protein sequence ID" value="HIR58829.1"/>
    <property type="molecule type" value="Genomic_DNA"/>
</dbReference>
<name>A0A9D1DTI3_9FIRM</name>
<keyword evidence="1" id="KW-0547">Nucleotide-binding</keyword>
<evidence type="ECO:0000256" key="3">
    <source>
        <dbReference type="SAM" id="Coils"/>
    </source>
</evidence>
<evidence type="ECO:0000259" key="4">
    <source>
        <dbReference type="PROSITE" id="PS50893"/>
    </source>
</evidence>
<feature type="domain" description="ABC transporter" evidence="4">
    <location>
        <begin position="1"/>
        <end position="258"/>
    </location>
</feature>
<gene>
    <name evidence="5" type="ORF">IAB38_02155</name>
</gene>
<dbReference type="Pfam" id="PF00005">
    <property type="entry name" value="ABC_tran"/>
    <property type="match status" value="2"/>
</dbReference>